<dbReference type="SUPFAM" id="SSF49265">
    <property type="entry name" value="Fibronectin type III"/>
    <property type="match status" value="2"/>
</dbReference>
<protein>
    <submittedName>
        <fullName evidence="13">Interleukin-12 receptor subunit beta-1</fullName>
    </submittedName>
</protein>
<comment type="subcellular location">
    <subcellularLocation>
        <location evidence="1">Membrane</location>
        <topology evidence="1">Single-pass type I membrane protein</topology>
    </subcellularLocation>
</comment>
<keyword evidence="12" id="KW-1185">Reference proteome</keyword>
<accession>A0A3Q0DPG4</accession>
<dbReference type="AlphaFoldDB" id="A0A3Q0DPG4"/>
<evidence type="ECO:0000256" key="4">
    <source>
        <dbReference type="ARBA" id="ARBA00022989"/>
    </source>
</evidence>
<gene>
    <name evidence="13" type="primary">IL12RB1</name>
</gene>
<dbReference type="InterPro" id="IPR036116">
    <property type="entry name" value="FN3_sf"/>
</dbReference>
<organism evidence="12 13">
    <name type="scientific">Carlito syrichta</name>
    <name type="common">Philippine tarsier</name>
    <name type="synonym">Tarsius syrichta</name>
    <dbReference type="NCBI Taxonomy" id="1868482"/>
    <lineage>
        <taxon>Eukaryota</taxon>
        <taxon>Metazoa</taxon>
        <taxon>Chordata</taxon>
        <taxon>Craniata</taxon>
        <taxon>Vertebrata</taxon>
        <taxon>Euteleostomi</taxon>
        <taxon>Mammalia</taxon>
        <taxon>Eutheria</taxon>
        <taxon>Euarchontoglires</taxon>
        <taxon>Primates</taxon>
        <taxon>Haplorrhini</taxon>
        <taxon>Tarsiiformes</taxon>
        <taxon>Tarsiidae</taxon>
        <taxon>Carlito</taxon>
    </lineage>
</organism>
<evidence type="ECO:0000256" key="7">
    <source>
        <dbReference type="ARBA" id="ARBA00023170"/>
    </source>
</evidence>
<evidence type="ECO:0000256" key="1">
    <source>
        <dbReference type="ARBA" id="ARBA00004479"/>
    </source>
</evidence>
<name>A0A3Q0DPG4_CARSF</name>
<evidence type="ECO:0000256" key="2">
    <source>
        <dbReference type="ARBA" id="ARBA00022692"/>
    </source>
</evidence>
<keyword evidence="8" id="KW-0325">Glycoprotein</keyword>
<feature type="domain" description="Fibronectin type-III" evidence="11">
    <location>
        <begin position="382"/>
        <end position="478"/>
    </location>
</feature>
<dbReference type="PANTHER" id="PTHR23037">
    <property type="entry name" value="CYTOKINE RECEPTOR"/>
    <property type="match status" value="1"/>
</dbReference>
<dbReference type="OrthoDB" id="8945484at2759"/>
<evidence type="ECO:0000256" key="9">
    <source>
        <dbReference type="SAM" id="MobiDB-lite"/>
    </source>
</evidence>
<feature type="non-terminal residue" evidence="13">
    <location>
        <position position="594"/>
    </location>
</feature>
<feature type="domain" description="Fibronectin type-III" evidence="11">
    <location>
        <begin position="133"/>
        <end position="226"/>
    </location>
</feature>
<keyword evidence="4 10" id="KW-1133">Transmembrane helix</keyword>
<keyword evidence="7 13" id="KW-0675">Receptor</keyword>
<dbReference type="Gene3D" id="2.60.40.10">
    <property type="entry name" value="Immunoglobulins"/>
    <property type="match status" value="2"/>
</dbReference>
<keyword evidence="6" id="KW-1015">Disulfide bond</keyword>
<keyword evidence="5 10" id="KW-0472">Membrane</keyword>
<feature type="compositionally biased region" description="Low complexity" evidence="9">
    <location>
        <begin position="205"/>
        <end position="224"/>
    </location>
</feature>
<proteinExistence type="predicted"/>
<keyword evidence="3" id="KW-0732">Signal</keyword>
<evidence type="ECO:0000256" key="6">
    <source>
        <dbReference type="ARBA" id="ARBA00023157"/>
    </source>
</evidence>
<evidence type="ECO:0000256" key="5">
    <source>
        <dbReference type="ARBA" id="ARBA00023136"/>
    </source>
</evidence>
<dbReference type="InterPro" id="IPR013783">
    <property type="entry name" value="Ig-like_fold"/>
</dbReference>
<dbReference type="GO" id="GO:0009897">
    <property type="term" value="C:external side of plasma membrane"/>
    <property type="evidence" value="ECO:0007669"/>
    <property type="project" value="TreeGrafter"/>
</dbReference>
<dbReference type="STRING" id="1868482.ENSTSYP00000020633"/>
<evidence type="ECO:0000256" key="10">
    <source>
        <dbReference type="SAM" id="Phobius"/>
    </source>
</evidence>
<dbReference type="GeneID" id="103251617"/>
<feature type="non-terminal residue" evidence="13">
    <location>
        <position position="1"/>
    </location>
</feature>
<dbReference type="PROSITE" id="PS50853">
    <property type="entry name" value="FN3"/>
    <property type="match status" value="2"/>
</dbReference>
<dbReference type="KEGG" id="csyr:103251617"/>
<evidence type="ECO:0000256" key="8">
    <source>
        <dbReference type="ARBA" id="ARBA00023180"/>
    </source>
</evidence>
<dbReference type="GO" id="GO:0004896">
    <property type="term" value="F:cytokine receptor activity"/>
    <property type="evidence" value="ECO:0007669"/>
    <property type="project" value="TreeGrafter"/>
</dbReference>
<dbReference type="RefSeq" id="XP_021564312.1">
    <property type="nucleotide sequence ID" value="XM_021708637.1"/>
</dbReference>
<dbReference type="CTD" id="3594"/>
<dbReference type="SMART" id="SM00060">
    <property type="entry name" value="FN3"/>
    <property type="match status" value="2"/>
</dbReference>
<dbReference type="InterPro" id="IPR003961">
    <property type="entry name" value="FN3_dom"/>
</dbReference>
<dbReference type="Proteomes" id="UP000189704">
    <property type="component" value="Unplaced"/>
</dbReference>
<feature type="transmembrane region" description="Helical" evidence="10">
    <location>
        <begin position="483"/>
        <end position="505"/>
    </location>
</feature>
<reference evidence="13" key="1">
    <citation type="submission" date="2025-08" db="UniProtKB">
        <authorList>
            <consortium name="RefSeq"/>
        </authorList>
    </citation>
    <scope>IDENTIFICATION</scope>
</reference>
<evidence type="ECO:0000313" key="12">
    <source>
        <dbReference type="Proteomes" id="UP000189704"/>
    </source>
</evidence>
<feature type="region of interest" description="Disordered" evidence="9">
    <location>
        <begin position="560"/>
        <end position="594"/>
    </location>
</feature>
<keyword evidence="2 10" id="KW-0812">Transmembrane</keyword>
<dbReference type="CDD" id="cd00063">
    <property type="entry name" value="FN3"/>
    <property type="match status" value="1"/>
</dbReference>
<evidence type="ECO:0000259" key="11">
    <source>
        <dbReference type="PROSITE" id="PS50853"/>
    </source>
</evidence>
<dbReference type="Pfam" id="PF00041">
    <property type="entry name" value="fn3"/>
    <property type="match status" value="1"/>
</dbReference>
<evidence type="ECO:0000313" key="13">
    <source>
        <dbReference type="RefSeq" id="XP_021564312.1"/>
    </source>
</evidence>
<sequence length="594" mass="64102">CASAPSWPQGFPGWGQGGWALRARRLLRATASSVWARWGGRRPDWPSSSCCCPGEAHEGPPAGARHLLWCCLSAGRCCYFTADSATRLQFSDQDGVSVLKPVTLWVESRAANQTERSPAVTVVLHSVVKYHPPPEAIKVSRSAGQLRMAWEPPAHQEGAEVQFRYRVPGGPWVLGNCGPQNETESCVCPLETDVAQEFQLRRRQLQQGPPEGPWSSWSSSVCVPPETPPPPEVLVEQPGLDGRRLLTLHGQPSQHELLEGCRGPAPGGQVSYHVQLSMLSCPCKEQATRTLRLGRKLYLSGPAYSVSVFSRDHFGPSRNWTWHIPAHTHPATHSWSHTVPALAEEECYRVTIFASTRPEKPTSWATVLSTHHFGGNASGAGTPQHVSVRNHSLDSVHVAWSPSPLSACPGALKGYVVRCREQDGGRVSEQAVKPSETHATLRGLRAGAAYTVQVRADTAASRGVWSPPQSFQILAAPASDTSVFLASLGGFLSVLLLGVLGHLGLSRAARRLFPRLPTPGASSAIQLPGSQGKQTWQWAIPADFPEEASLHEALVVEMPWDQGHGTDTPKKTEPPGGTPERTADPGPALEGGDR</sequence>
<dbReference type="PANTHER" id="PTHR23037:SF28">
    <property type="entry name" value="ERYTHROPOIETIN RECEPTOR"/>
    <property type="match status" value="1"/>
</dbReference>
<feature type="region of interest" description="Disordered" evidence="9">
    <location>
        <begin position="203"/>
        <end position="229"/>
    </location>
</feature>
<evidence type="ECO:0000256" key="3">
    <source>
        <dbReference type="ARBA" id="ARBA00022729"/>
    </source>
</evidence>